<dbReference type="Proteomes" id="UP000219452">
    <property type="component" value="Unassembled WGS sequence"/>
</dbReference>
<name>A0A286GV87_9BACT</name>
<evidence type="ECO:0000313" key="1">
    <source>
        <dbReference type="EMBL" id="SOD99039.1"/>
    </source>
</evidence>
<accession>A0A286GV87</accession>
<sequence length="365" mass="43197">MKKKFDITDTSGLHSHIKDELLKKGIAYYDGDPEKGGNRIARNESPVFNEVIRIFEEVTGLPYVPTDDAERMKVVRWELYLKELKEFIERRKWNSNLETDNEEKREFRELWLEKEKSNIVRWKSEVPEHRPEIIIELKKYEDYINAVIKDIQERKVNGLHSVCTADHFKTDIGELCIDCPLTDHILSKIEEQIVFQALQQHSILTESQFSEYCNEEIRNAQKVMMEQSLFVQQDKDDARFRNARTLVYIWNKERIKALNKIQSELSNVSVSQPPAKDDKKLSKRHSILIHFYEDKNMVERKHKDYNDYITFSTSNKRLAYSNGSLSKLKHLIEDIEEVIPLLSEKAKQRAENELKILKLRLTVEK</sequence>
<dbReference type="EMBL" id="OCNH01000009">
    <property type="protein sequence ID" value="SOD99039.1"/>
    <property type="molecule type" value="Genomic_DNA"/>
</dbReference>
<keyword evidence="2" id="KW-1185">Reference proteome</keyword>
<dbReference type="AlphaFoldDB" id="A0A286GV87"/>
<dbReference type="RefSeq" id="WP_097131590.1">
    <property type="nucleotide sequence ID" value="NZ_OCNH01000009.1"/>
</dbReference>
<reference evidence="2" key="1">
    <citation type="submission" date="2017-09" db="EMBL/GenBank/DDBJ databases">
        <authorList>
            <person name="Varghese N."/>
            <person name="Submissions S."/>
        </authorList>
    </citation>
    <scope>NUCLEOTIDE SEQUENCE [LARGE SCALE GENOMIC DNA]</scope>
    <source>
        <strain evidence="2">DSM 29961</strain>
    </source>
</reference>
<dbReference type="OrthoDB" id="970938at2"/>
<protein>
    <submittedName>
        <fullName evidence="1">Uncharacterized protein</fullName>
    </submittedName>
</protein>
<proteinExistence type="predicted"/>
<gene>
    <name evidence="1" type="ORF">SAMN06269250_6254</name>
</gene>
<evidence type="ECO:0000313" key="2">
    <source>
        <dbReference type="Proteomes" id="UP000219452"/>
    </source>
</evidence>
<organism evidence="1 2">
    <name type="scientific">Spirosoma fluviale</name>
    <dbReference type="NCBI Taxonomy" id="1597977"/>
    <lineage>
        <taxon>Bacteria</taxon>
        <taxon>Pseudomonadati</taxon>
        <taxon>Bacteroidota</taxon>
        <taxon>Cytophagia</taxon>
        <taxon>Cytophagales</taxon>
        <taxon>Cytophagaceae</taxon>
        <taxon>Spirosoma</taxon>
    </lineage>
</organism>